<accession>A0A561ST50</accession>
<evidence type="ECO:0000313" key="2">
    <source>
        <dbReference type="Proteomes" id="UP000321261"/>
    </source>
</evidence>
<keyword evidence="2" id="KW-1185">Reference proteome</keyword>
<dbReference type="AlphaFoldDB" id="A0A561ST50"/>
<comment type="caution">
    <text evidence="1">The sequence shown here is derived from an EMBL/GenBank/DDBJ whole genome shotgun (WGS) entry which is preliminary data.</text>
</comment>
<sequence length="108" mass="11648">MFLNSVAARSTIPSPWSDLLNGGIAMELVVDVELTVRDRAILREVAHGRAELVWGSEPDLYLDGRFCCDQNAVHRLVRAGLIAPAVEGTVGQRIPAVITTAGRLELVA</sequence>
<dbReference type="EMBL" id="VIWU01000001">
    <property type="protein sequence ID" value="TWF78043.1"/>
    <property type="molecule type" value="Genomic_DNA"/>
</dbReference>
<dbReference type="Proteomes" id="UP000321261">
    <property type="component" value="Unassembled WGS sequence"/>
</dbReference>
<name>A0A561ST50_9PSEU</name>
<evidence type="ECO:0000313" key="1">
    <source>
        <dbReference type="EMBL" id="TWF78043.1"/>
    </source>
</evidence>
<organism evidence="1 2">
    <name type="scientific">Pseudonocardia hierapolitana</name>
    <dbReference type="NCBI Taxonomy" id="1128676"/>
    <lineage>
        <taxon>Bacteria</taxon>
        <taxon>Bacillati</taxon>
        <taxon>Actinomycetota</taxon>
        <taxon>Actinomycetes</taxon>
        <taxon>Pseudonocardiales</taxon>
        <taxon>Pseudonocardiaceae</taxon>
        <taxon>Pseudonocardia</taxon>
    </lineage>
</organism>
<reference evidence="1 2" key="1">
    <citation type="submission" date="2019-06" db="EMBL/GenBank/DDBJ databases">
        <title>Sequencing the genomes of 1000 actinobacteria strains.</title>
        <authorList>
            <person name="Klenk H.-P."/>
        </authorList>
    </citation>
    <scope>NUCLEOTIDE SEQUENCE [LARGE SCALE GENOMIC DNA]</scope>
    <source>
        <strain evidence="1 2">DSM 45671</strain>
    </source>
</reference>
<protein>
    <submittedName>
        <fullName evidence="1">Uncharacterized protein</fullName>
    </submittedName>
</protein>
<proteinExistence type="predicted"/>
<gene>
    <name evidence="1" type="ORF">FHX44_113962</name>
</gene>